<evidence type="ECO:0000313" key="3">
    <source>
        <dbReference type="Proteomes" id="UP001174691"/>
    </source>
</evidence>
<comment type="caution">
    <text evidence="2">The sequence shown here is derived from an EMBL/GenBank/DDBJ whole genome shotgun (WGS) entry which is preliminary data.</text>
</comment>
<proteinExistence type="predicted"/>
<feature type="compositionally biased region" description="Basic and acidic residues" evidence="1">
    <location>
        <begin position="146"/>
        <end position="159"/>
    </location>
</feature>
<accession>A0AA38S8T6</accession>
<name>A0AA38S8T6_9PEZI</name>
<evidence type="ECO:0000313" key="2">
    <source>
        <dbReference type="EMBL" id="KAJ9151535.1"/>
    </source>
</evidence>
<dbReference type="Proteomes" id="UP001174691">
    <property type="component" value="Unassembled WGS sequence"/>
</dbReference>
<dbReference type="AlphaFoldDB" id="A0AA38S8T6"/>
<sequence>MEPTTPTGVRALIGLKYPAIGSLKRKTRSPSLSEEDVEDVPRYRTPRASSGIFPPPEYIHSSPSITQQADPSNASGWSSRPGTNPNYTCLGHSVPTTPSLVARQPLHRTRLNRPMTSAYTAVKSERVGPLQELYALARESVSTERVQFEEEERHPRSLEDPYQGYTAPDTSPGVFIPPSRDPAKPYSPSDRYAGPPSIVPGYVSPIALASPAMVPAAVPPISSPTPDTRQFLRTVLSDLDSQIETAYHQPRNAQIEMGHSVRRIELRLNGDDVDGDPVAEVEELCLELRSCEEEIKRLEEGFLPRPFQPPDCPDTTAGAALGWPQRKKTYNIGDSPVVTHPSTSLTITSLSMGERTGSRVFWYLWSYVEAAGEVNSNPKTTYPTLAFVTKGLLRMHEKYLRMQNPRIYFSKVASRHRGP</sequence>
<feature type="compositionally biased region" description="Polar residues" evidence="1">
    <location>
        <begin position="61"/>
        <end position="87"/>
    </location>
</feature>
<organism evidence="2 3">
    <name type="scientific">Coniochaeta hoffmannii</name>
    <dbReference type="NCBI Taxonomy" id="91930"/>
    <lineage>
        <taxon>Eukaryota</taxon>
        <taxon>Fungi</taxon>
        <taxon>Dikarya</taxon>
        <taxon>Ascomycota</taxon>
        <taxon>Pezizomycotina</taxon>
        <taxon>Sordariomycetes</taxon>
        <taxon>Sordariomycetidae</taxon>
        <taxon>Coniochaetales</taxon>
        <taxon>Coniochaetaceae</taxon>
        <taxon>Coniochaeta</taxon>
    </lineage>
</organism>
<evidence type="ECO:0000256" key="1">
    <source>
        <dbReference type="SAM" id="MobiDB-lite"/>
    </source>
</evidence>
<keyword evidence="3" id="KW-1185">Reference proteome</keyword>
<protein>
    <submittedName>
        <fullName evidence="2">Uncharacterized protein</fullName>
    </submittedName>
</protein>
<reference evidence="2" key="1">
    <citation type="submission" date="2022-07" db="EMBL/GenBank/DDBJ databases">
        <title>Fungi with potential for degradation of polypropylene.</title>
        <authorList>
            <person name="Gostincar C."/>
        </authorList>
    </citation>
    <scope>NUCLEOTIDE SEQUENCE</scope>
    <source>
        <strain evidence="2">EXF-13287</strain>
    </source>
</reference>
<feature type="region of interest" description="Disordered" evidence="1">
    <location>
        <begin position="141"/>
        <end position="192"/>
    </location>
</feature>
<dbReference type="EMBL" id="JANBVN010000063">
    <property type="protein sequence ID" value="KAJ9151535.1"/>
    <property type="molecule type" value="Genomic_DNA"/>
</dbReference>
<gene>
    <name evidence="2" type="ORF">NKR19_g4847</name>
</gene>
<feature type="region of interest" description="Disordered" evidence="1">
    <location>
        <begin position="23"/>
        <end position="90"/>
    </location>
</feature>